<evidence type="ECO:0008006" key="3">
    <source>
        <dbReference type="Google" id="ProtNLM"/>
    </source>
</evidence>
<organism evidence="1 2">
    <name type="scientific">Deinococcus malanensis</name>
    <dbReference type="NCBI Taxonomy" id="1706855"/>
    <lineage>
        <taxon>Bacteria</taxon>
        <taxon>Thermotogati</taxon>
        <taxon>Deinococcota</taxon>
        <taxon>Deinococci</taxon>
        <taxon>Deinococcales</taxon>
        <taxon>Deinococcaceae</taxon>
        <taxon>Deinococcus</taxon>
    </lineage>
</organism>
<protein>
    <recommendedName>
        <fullName evidence="3">Osmotically inducible protein OsmC</fullName>
    </recommendedName>
</protein>
<evidence type="ECO:0000313" key="2">
    <source>
        <dbReference type="Proteomes" id="UP000647587"/>
    </source>
</evidence>
<evidence type="ECO:0000313" key="1">
    <source>
        <dbReference type="EMBL" id="GGK37616.1"/>
    </source>
</evidence>
<proteinExistence type="predicted"/>
<dbReference type="InterPro" id="IPR003718">
    <property type="entry name" value="OsmC/Ohr_fam"/>
</dbReference>
<sequence>MQIEVQVRQISPATAQATARTHQVMIDRPLDKGGEDRGMMGGEQLLVSLGGCFMSNLLAAIRAREAGITDVQLSVTGTLETAPGRFSAIDVAVSAQTQDHALLQKLVEISDRACIVSNTLRPAVTLNFRVI</sequence>
<dbReference type="Proteomes" id="UP000647587">
    <property type="component" value="Unassembled WGS sequence"/>
</dbReference>
<dbReference type="Pfam" id="PF02566">
    <property type="entry name" value="OsmC"/>
    <property type="match status" value="1"/>
</dbReference>
<accession>A0ABQ2F402</accession>
<keyword evidence="2" id="KW-1185">Reference proteome</keyword>
<gene>
    <name evidence="1" type="ORF">GCM10008955_34390</name>
</gene>
<dbReference type="EMBL" id="BMPP01000017">
    <property type="protein sequence ID" value="GGK37616.1"/>
    <property type="molecule type" value="Genomic_DNA"/>
</dbReference>
<dbReference type="InterPro" id="IPR036102">
    <property type="entry name" value="OsmC/Ohrsf"/>
</dbReference>
<dbReference type="Gene3D" id="3.30.300.20">
    <property type="match status" value="1"/>
</dbReference>
<reference evidence="2" key="1">
    <citation type="journal article" date="2019" name="Int. J. Syst. Evol. Microbiol.">
        <title>The Global Catalogue of Microorganisms (GCM) 10K type strain sequencing project: providing services to taxonomists for standard genome sequencing and annotation.</title>
        <authorList>
            <consortium name="The Broad Institute Genomics Platform"/>
            <consortium name="The Broad Institute Genome Sequencing Center for Infectious Disease"/>
            <person name="Wu L."/>
            <person name="Ma J."/>
        </authorList>
    </citation>
    <scope>NUCLEOTIDE SEQUENCE [LARGE SCALE GENOMIC DNA]</scope>
    <source>
        <strain evidence="2">JCM 30331</strain>
    </source>
</reference>
<dbReference type="SUPFAM" id="SSF82784">
    <property type="entry name" value="OsmC-like"/>
    <property type="match status" value="1"/>
</dbReference>
<dbReference type="InterPro" id="IPR015946">
    <property type="entry name" value="KH_dom-like_a/b"/>
</dbReference>
<name>A0ABQ2F402_9DEIO</name>
<dbReference type="RefSeq" id="WP_189010959.1">
    <property type="nucleotide sequence ID" value="NZ_BMPP01000017.1"/>
</dbReference>
<comment type="caution">
    <text evidence="1">The sequence shown here is derived from an EMBL/GenBank/DDBJ whole genome shotgun (WGS) entry which is preliminary data.</text>
</comment>